<accession>A0ABX6EQ69</accession>
<dbReference type="InterPro" id="IPR001499">
    <property type="entry name" value="GPCR_STE3"/>
</dbReference>
<evidence type="ECO:0000256" key="10">
    <source>
        <dbReference type="SAM" id="MobiDB-lite"/>
    </source>
</evidence>
<keyword evidence="9" id="KW-0807">Transducer</keyword>
<feature type="transmembrane region" description="Helical" evidence="11">
    <location>
        <begin position="77"/>
        <end position="98"/>
    </location>
</feature>
<keyword evidence="4 11" id="KW-0812">Transmembrane</keyword>
<feature type="transmembrane region" description="Helical" evidence="11">
    <location>
        <begin position="161"/>
        <end position="185"/>
    </location>
</feature>
<protein>
    <submittedName>
        <fullName evidence="12">Pheromone a factor receptor</fullName>
    </submittedName>
</protein>
<dbReference type="CDD" id="cd14966">
    <property type="entry name" value="7tmD_STE3"/>
    <property type="match status" value="1"/>
</dbReference>
<sequence>MGYSQAIIGLSVIAFLVLLPPLAWHSYTRNTPAIILIVWLLLMDLKAIVDASVWGGADFRDKWLGHGWCDIMTKLQVGANVGVSCAVANIAFNLLRILKANKEIPDNRSWKKIRVDLAISLVFPIIIMSVIYVVQVFRYGIFRYNGCQAMLSPTWLTTILYTLWMLVWSLIGFIYASLLLFVFYRKRQDVRDILHCTNSGLNISRFARLLVFCMLIILVMFPFSIYSFVSDLKHVNASYRHYSFSETHNSGIWNVILRFDPGKPLYSVWLYILMSYLVFLIFGLGADALHMYANFLRTIGLGKAVDTTAEWRVKHRNTRLGKLTEKILPSGFAQSGDSSAQFTCGSSSDGSLSMSEYGDKHDYPSSPSQFEIDYTLPHERNMRENGGGSGAGYTPSSYDPKLSTIFHSISRGSDDSTDGDSSSSSKAGQVQYHYRLDRR</sequence>
<feature type="transmembrane region" description="Helical" evidence="11">
    <location>
        <begin position="36"/>
        <end position="57"/>
    </location>
</feature>
<dbReference type="EMBL" id="CP015054">
    <property type="protein sequence ID" value="QGN13839.1"/>
    <property type="molecule type" value="Genomic_DNA"/>
</dbReference>
<reference evidence="12 13" key="2">
    <citation type="submission" date="2019-11" db="EMBL/GenBank/DDBJ databases">
        <authorList>
            <person name="Lu H."/>
        </authorList>
    </citation>
    <scope>NUCLEOTIDE SEQUENCE [LARGE SCALE GENOMIC DNA]</scope>
    <source>
        <strain evidence="12 13">FIM1</strain>
    </source>
</reference>
<feature type="transmembrane region" description="Helical" evidence="11">
    <location>
        <begin position="6"/>
        <end position="24"/>
    </location>
</feature>
<evidence type="ECO:0000313" key="12">
    <source>
        <dbReference type="EMBL" id="QGN13839.1"/>
    </source>
</evidence>
<reference evidence="12 13" key="1">
    <citation type="submission" date="2016-03" db="EMBL/GenBank/DDBJ databases">
        <title>How can Kluyveromyces marxianus grow so fast - potential evolutionary course in Saccharomyces Complex revealed by comparative genomics.</title>
        <authorList>
            <person name="Mo W."/>
            <person name="Lu W."/>
            <person name="Yang X."/>
            <person name="Qi J."/>
            <person name="Lv H."/>
        </authorList>
    </citation>
    <scope>NUCLEOTIDE SEQUENCE [LARGE SCALE GENOMIC DNA]</scope>
    <source>
        <strain evidence="12 13">FIM1</strain>
    </source>
</reference>
<evidence type="ECO:0000256" key="5">
    <source>
        <dbReference type="ARBA" id="ARBA00022989"/>
    </source>
</evidence>
<feature type="transmembrane region" description="Helical" evidence="11">
    <location>
        <begin position="268"/>
        <end position="289"/>
    </location>
</feature>
<evidence type="ECO:0000256" key="7">
    <source>
        <dbReference type="ARBA" id="ARBA00023136"/>
    </source>
</evidence>
<keyword evidence="7 11" id="KW-0472">Membrane</keyword>
<evidence type="ECO:0000256" key="9">
    <source>
        <dbReference type="ARBA" id="ARBA00023224"/>
    </source>
</evidence>
<gene>
    <name evidence="12" type="primary">STE3</name>
    <name evidence="12" type="ORF">FIM1_485</name>
</gene>
<feature type="region of interest" description="Disordered" evidence="10">
    <location>
        <begin position="379"/>
        <end position="439"/>
    </location>
</feature>
<dbReference type="PANTHER" id="PTHR28097:SF1">
    <property type="entry name" value="PHEROMONE A FACTOR RECEPTOR"/>
    <property type="match status" value="1"/>
</dbReference>
<evidence type="ECO:0000313" key="13">
    <source>
        <dbReference type="Proteomes" id="UP000422736"/>
    </source>
</evidence>
<evidence type="ECO:0000256" key="2">
    <source>
        <dbReference type="ARBA" id="ARBA00011085"/>
    </source>
</evidence>
<feature type="transmembrane region" description="Helical" evidence="11">
    <location>
        <begin position="206"/>
        <end position="229"/>
    </location>
</feature>
<dbReference type="Proteomes" id="UP000422736">
    <property type="component" value="Chromosome 1"/>
</dbReference>
<proteinExistence type="inferred from homology"/>
<keyword evidence="8 12" id="KW-0675">Receptor</keyword>
<organism evidence="12 13">
    <name type="scientific">Kluyveromyces marxianus</name>
    <name type="common">Yeast</name>
    <name type="synonym">Candida kefyr</name>
    <dbReference type="NCBI Taxonomy" id="4911"/>
    <lineage>
        <taxon>Eukaryota</taxon>
        <taxon>Fungi</taxon>
        <taxon>Dikarya</taxon>
        <taxon>Ascomycota</taxon>
        <taxon>Saccharomycotina</taxon>
        <taxon>Saccharomycetes</taxon>
        <taxon>Saccharomycetales</taxon>
        <taxon>Saccharomycetaceae</taxon>
        <taxon>Kluyveromyces</taxon>
    </lineage>
</organism>
<name>A0ABX6EQ69_KLUMA</name>
<keyword evidence="5 11" id="KW-1133">Transmembrane helix</keyword>
<evidence type="ECO:0000256" key="1">
    <source>
        <dbReference type="ARBA" id="ARBA00004141"/>
    </source>
</evidence>
<evidence type="ECO:0000256" key="4">
    <source>
        <dbReference type="ARBA" id="ARBA00022692"/>
    </source>
</evidence>
<dbReference type="Pfam" id="PF02076">
    <property type="entry name" value="STE3"/>
    <property type="match status" value="1"/>
</dbReference>
<keyword evidence="13" id="KW-1185">Reference proteome</keyword>
<feature type="transmembrane region" description="Helical" evidence="11">
    <location>
        <begin position="118"/>
        <end position="141"/>
    </location>
</feature>
<evidence type="ECO:0000256" key="8">
    <source>
        <dbReference type="ARBA" id="ARBA00023170"/>
    </source>
</evidence>
<comment type="similarity">
    <text evidence="2">Belongs to the G-protein coupled receptor 4 family.</text>
</comment>
<evidence type="ECO:0000256" key="6">
    <source>
        <dbReference type="ARBA" id="ARBA00023040"/>
    </source>
</evidence>
<evidence type="ECO:0000256" key="3">
    <source>
        <dbReference type="ARBA" id="ARBA00022507"/>
    </source>
</evidence>
<keyword evidence="6" id="KW-0297">G-protein coupled receptor</keyword>
<comment type="subcellular location">
    <subcellularLocation>
        <location evidence="1">Membrane</location>
        <topology evidence="1">Multi-pass membrane protein</topology>
    </subcellularLocation>
</comment>
<dbReference type="PANTHER" id="PTHR28097">
    <property type="entry name" value="PHEROMONE A FACTOR RECEPTOR"/>
    <property type="match status" value="1"/>
</dbReference>
<keyword evidence="3" id="KW-0589">Pheromone response</keyword>
<dbReference type="PRINTS" id="PR00899">
    <property type="entry name" value="GPCRSTE3"/>
</dbReference>
<evidence type="ECO:0000256" key="11">
    <source>
        <dbReference type="SAM" id="Phobius"/>
    </source>
</evidence>